<reference evidence="1 2" key="1">
    <citation type="submission" date="2018-05" db="EMBL/GenBank/DDBJ databases">
        <title>Evolution of small genomes with special reference to Mycobacterium leprae.</title>
        <authorList>
            <person name="Mohanty P.S."/>
            <person name="Bansal A.K."/>
            <person name="Gupta U.D."/>
            <person name="Naaz F."/>
            <person name="Dwivedi V.D."/>
            <person name="Singh H."/>
            <person name="Gupta G."/>
            <person name="Sharma S."/>
            <person name="Arora M."/>
        </authorList>
    </citation>
    <scope>NUCLEOTIDE SEQUENCE [LARGE SCALE GENOMIC DNA]</scope>
    <source>
        <strain evidence="1 2">MRHRU-235-G</strain>
    </source>
</reference>
<proteinExistence type="predicted"/>
<organism evidence="1 2">
    <name type="scientific">Mycobacterium leprae</name>
    <dbReference type="NCBI Taxonomy" id="1769"/>
    <lineage>
        <taxon>Bacteria</taxon>
        <taxon>Bacillati</taxon>
        <taxon>Actinomycetota</taxon>
        <taxon>Actinomycetes</taxon>
        <taxon>Mycobacteriales</taxon>
        <taxon>Mycobacteriaceae</taxon>
        <taxon>Mycobacterium</taxon>
    </lineage>
</organism>
<dbReference type="RefSeq" id="WP_041322723.1">
    <property type="nucleotide sequence ID" value="NZ_CP029543.1"/>
</dbReference>
<accession>A0AAD0KS37</accession>
<evidence type="ECO:0000313" key="2">
    <source>
        <dbReference type="Proteomes" id="UP000249682"/>
    </source>
</evidence>
<evidence type="ECO:0000313" key="1">
    <source>
        <dbReference type="EMBL" id="AWV47940.1"/>
    </source>
</evidence>
<dbReference type="AlphaFoldDB" id="A0AAD0KS37"/>
<protein>
    <submittedName>
        <fullName evidence="1">Uncharacterized protein</fullName>
    </submittedName>
</protein>
<dbReference type="EMBL" id="CP029543">
    <property type="protein sequence ID" value="AWV47940.1"/>
    <property type="molecule type" value="Genomic_DNA"/>
</dbReference>
<dbReference type="Proteomes" id="UP000249682">
    <property type="component" value="Chromosome"/>
</dbReference>
<sequence length="67" mass="7607">MAAVVDQPLVMLLDKLLVTAIIFASQTRHARVNYRTDMFARHVKTFIIFFKSMLSHIGSRVGADKTQ</sequence>
<name>A0AAD0KS37_MYCLR</name>
<gene>
    <name evidence="1" type="ORF">DIJ64_07265</name>
</gene>